<evidence type="ECO:0000313" key="2">
    <source>
        <dbReference type="Proteomes" id="UP001142175"/>
    </source>
</evidence>
<dbReference type="PANTHER" id="PTHR37694">
    <property type="entry name" value="SLR8022 PROTEIN"/>
    <property type="match status" value="1"/>
</dbReference>
<dbReference type="AlphaFoldDB" id="A0A9X2PA65"/>
<dbReference type="RefSeq" id="WP_258423717.1">
    <property type="nucleotide sequence ID" value="NZ_JANAEZ010000009.1"/>
</dbReference>
<dbReference type="Gene3D" id="2.60.120.10">
    <property type="entry name" value="Jelly Rolls"/>
    <property type="match status" value="1"/>
</dbReference>
<sequence>MERKGNLELAKGSEHVITEIIEYLTDSVVSKRILSKVTGSVTASAMDVGTQVEERISHFDNYIQIIDGSAELTIDIKKFTLTRGQGIIIPANSNYIFNANKQFKMVSTIIKSGYED</sequence>
<evidence type="ECO:0008006" key="3">
    <source>
        <dbReference type="Google" id="ProtNLM"/>
    </source>
</evidence>
<evidence type="ECO:0000313" key="1">
    <source>
        <dbReference type="EMBL" id="MCR9015854.1"/>
    </source>
</evidence>
<organism evidence="1 2">
    <name type="scientific">Aquiflexum gelatinilyticum</name>
    <dbReference type="NCBI Taxonomy" id="2961943"/>
    <lineage>
        <taxon>Bacteria</taxon>
        <taxon>Pseudomonadati</taxon>
        <taxon>Bacteroidota</taxon>
        <taxon>Cytophagia</taxon>
        <taxon>Cytophagales</taxon>
        <taxon>Cyclobacteriaceae</taxon>
        <taxon>Aquiflexum</taxon>
    </lineage>
</organism>
<gene>
    <name evidence="1" type="ORF">NU887_12465</name>
</gene>
<dbReference type="InterPro" id="IPR011051">
    <property type="entry name" value="RmlC_Cupin_sf"/>
</dbReference>
<reference evidence="1" key="1">
    <citation type="submission" date="2022-08" db="EMBL/GenBank/DDBJ databases">
        <authorList>
            <person name="Zhang D."/>
        </authorList>
    </citation>
    <scope>NUCLEOTIDE SEQUENCE</scope>
    <source>
        <strain evidence="1">XJ19-11</strain>
    </source>
</reference>
<proteinExistence type="predicted"/>
<protein>
    <recommendedName>
        <fullName evidence="3">Cupin</fullName>
    </recommendedName>
</protein>
<accession>A0A9X2PA65</accession>
<dbReference type="EMBL" id="JANSUY010000010">
    <property type="protein sequence ID" value="MCR9015854.1"/>
    <property type="molecule type" value="Genomic_DNA"/>
</dbReference>
<name>A0A9X2PA65_9BACT</name>
<keyword evidence="2" id="KW-1185">Reference proteome</keyword>
<dbReference type="PANTHER" id="PTHR37694:SF1">
    <property type="entry name" value="SLR8022 PROTEIN"/>
    <property type="match status" value="1"/>
</dbReference>
<comment type="caution">
    <text evidence="1">The sequence shown here is derived from an EMBL/GenBank/DDBJ whole genome shotgun (WGS) entry which is preliminary data.</text>
</comment>
<dbReference type="Proteomes" id="UP001142175">
    <property type="component" value="Unassembled WGS sequence"/>
</dbReference>
<dbReference type="SUPFAM" id="SSF51182">
    <property type="entry name" value="RmlC-like cupins"/>
    <property type="match status" value="1"/>
</dbReference>
<dbReference type="InterPro" id="IPR014710">
    <property type="entry name" value="RmlC-like_jellyroll"/>
</dbReference>